<dbReference type="PROSITE" id="PS51257">
    <property type="entry name" value="PROKAR_LIPOPROTEIN"/>
    <property type="match status" value="1"/>
</dbReference>
<feature type="region of interest" description="Disordered" evidence="1">
    <location>
        <begin position="49"/>
        <end position="87"/>
    </location>
</feature>
<protein>
    <submittedName>
        <fullName evidence="3">Uncharacterized protein</fullName>
    </submittedName>
</protein>
<feature type="compositionally biased region" description="Low complexity" evidence="1">
    <location>
        <begin position="63"/>
        <end position="75"/>
    </location>
</feature>
<reference evidence="3 4" key="1">
    <citation type="submission" date="2016-06" db="EMBL/GenBank/DDBJ databases">
        <title>Evolution of pathogenesis and genome organization in the Tremellales.</title>
        <authorList>
            <person name="Cuomo C."/>
            <person name="Litvintseva A."/>
            <person name="Heitman J."/>
            <person name="Chen Y."/>
            <person name="Sun S."/>
            <person name="Springer D."/>
            <person name="Dromer F."/>
            <person name="Young S."/>
            <person name="Zeng Q."/>
            <person name="Chapman S."/>
            <person name="Gujja S."/>
            <person name="Saif S."/>
            <person name="Birren B."/>
        </authorList>
    </citation>
    <scope>NUCLEOTIDE SEQUENCE [LARGE SCALE GENOMIC DNA]</scope>
    <source>
        <strain evidence="3 4">ATCC 28783</strain>
    </source>
</reference>
<dbReference type="OrthoDB" id="2564944at2759"/>
<sequence>MSELKPGLRVMAQMSVRALDSLPLPILIVLFFACLALFQWPFNPPPPVLPTHTPPSGEKDRLSPLPFSHLLSPNTSLPPNPYPQPHPSTHPLTYHAKLYVPCNAASSGGRTPGCRSGGRAPTRTRRLVGRMGTRWSMPLGPVEEVEGESSGEVC</sequence>
<keyword evidence="2" id="KW-0472">Membrane</keyword>
<feature type="transmembrane region" description="Helical" evidence="2">
    <location>
        <begin position="21"/>
        <end position="42"/>
    </location>
</feature>
<keyword evidence="2" id="KW-1133">Transmembrane helix</keyword>
<feature type="compositionally biased region" description="Pro residues" evidence="1">
    <location>
        <begin position="76"/>
        <end position="87"/>
    </location>
</feature>
<gene>
    <name evidence="3" type="ORF">M231_08049</name>
</gene>
<comment type="caution">
    <text evidence="3">The sequence shown here is derived from an EMBL/GenBank/DDBJ whole genome shotgun (WGS) entry which is preliminary data.</text>
</comment>
<keyword evidence="2" id="KW-0812">Transmembrane</keyword>
<proteinExistence type="predicted"/>
<keyword evidence="4" id="KW-1185">Reference proteome</keyword>
<dbReference type="EMBL" id="SDIL01000216">
    <property type="protein sequence ID" value="RXK34697.1"/>
    <property type="molecule type" value="Genomic_DNA"/>
</dbReference>
<dbReference type="InParanoid" id="A0A4Q1B9R1"/>
<dbReference type="Proteomes" id="UP000289152">
    <property type="component" value="Unassembled WGS sequence"/>
</dbReference>
<name>A0A4Q1B9R1_TREME</name>
<dbReference type="AlphaFoldDB" id="A0A4Q1B9R1"/>
<evidence type="ECO:0000313" key="4">
    <source>
        <dbReference type="Proteomes" id="UP000289152"/>
    </source>
</evidence>
<organism evidence="3 4">
    <name type="scientific">Tremella mesenterica</name>
    <name type="common">Jelly fungus</name>
    <dbReference type="NCBI Taxonomy" id="5217"/>
    <lineage>
        <taxon>Eukaryota</taxon>
        <taxon>Fungi</taxon>
        <taxon>Dikarya</taxon>
        <taxon>Basidiomycota</taxon>
        <taxon>Agaricomycotina</taxon>
        <taxon>Tremellomycetes</taxon>
        <taxon>Tremellales</taxon>
        <taxon>Tremellaceae</taxon>
        <taxon>Tremella</taxon>
    </lineage>
</organism>
<evidence type="ECO:0000256" key="2">
    <source>
        <dbReference type="SAM" id="Phobius"/>
    </source>
</evidence>
<dbReference type="VEuPathDB" id="FungiDB:TREMEDRAFT_56387"/>
<accession>A0A4Q1B9R1</accession>
<evidence type="ECO:0000313" key="3">
    <source>
        <dbReference type="EMBL" id="RXK34697.1"/>
    </source>
</evidence>
<evidence type="ECO:0000256" key="1">
    <source>
        <dbReference type="SAM" id="MobiDB-lite"/>
    </source>
</evidence>